<dbReference type="InterPro" id="IPR002413">
    <property type="entry name" value="V5_allergen-like"/>
</dbReference>
<keyword evidence="1" id="KW-0732">Signal</keyword>
<reference evidence="3 4" key="1">
    <citation type="submission" date="2014-03" db="EMBL/GenBank/DDBJ databases">
        <title>Draft genome of the hookworm Oesophagostomum dentatum.</title>
        <authorList>
            <person name="Mitreva M."/>
        </authorList>
    </citation>
    <scope>NUCLEOTIDE SEQUENCE [LARGE SCALE GENOMIC DNA]</scope>
    <source>
        <strain evidence="3 4">OD-Hann</strain>
    </source>
</reference>
<evidence type="ECO:0000313" key="4">
    <source>
        <dbReference type="Proteomes" id="UP000053660"/>
    </source>
</evidence>
<sequence length="446" mass="50015">MFQVLSIVSLSAALVGAQATSSCKDSKISSADRKQFLDYHNVARRRLAKGDEPNRSGYMNMAKNMYKLGWDCELEKKAWQLVQGCPHTVRISPKISQNIMRWQNMYGTGFKTSELVKSTLDSWWKAGQKYGVSPSQVYNQQLYSFANMAYSKATRIGCSYVACGSYYMTISCVYNANILDGKDPIWQTGNSCKRANECTTYRKSGCQDGLCTAGSQIVVPQPLRTIRPPMKPPTTTTKKPKVTPKITKAPVVRKTTIRPAKPPVTSFGCSNAYGMSDEIRRTFLNMHNGFRSSLALGREYDKLIKGNASPAAKMLKMVYNCSIEESAMRNAGRCVYGHSSDYERPGLGENIYQTTAPYLDKIKAATQASQLWWNELKENGVGHDNMITDELWSRPGKMIGHYTQMAWETTYQLGCAIVYCPHTYVVCQYGPSGNYFNEPIYTKGRP</sequence>
<dbReference type="AlphaFoldDB" id="A0A0B1SSY2"/>
<gene>
    <name evidence="3" type="ORF">OESDEN_11784</name>
</gene>
<proteinExistence type="predicted"/>
<dbReference type="EMBL" id="KN555856">
    <property type="protein sequence ID" value="KHJ88423.1"/>
    <property type="molecule type" value="Genomic_DNA"/>
</dbReference>
<evidence type="ECO:0000259" key="2">
    <source>
        <dbReference type="SMART" id="SM00198"/>
    </source>
</evidence>
<accession>A0A0B1SSY2</accession>
<dbReference type="OrthoDB" id="5874910at2759"/>
<feature type="chain" id="PRO_5002064956" evidence="1">
    <location>
        <begin position="20"/>
        <end position="446"/>
    </location>
</feature>
<feature type="non-terminal residue" evidence="3">
    <location>
        <position position="446"/>
    </location>
</feature>
<dbReference type="CDD" id="cd05380">
    <property type="entry name" value="CAP_euk"/>
    <property type="match status" value="2"/>
</dbReference>
<dbReference type="InterPro" id="IPR018244">
    <property type="entry name" value="Allrgn_V5/Tpx1_CS"/>
</dbReference>
<dbReference type="PANTHER" id="PTHR10334">
    <property type="entry name" value="CYSTEINE-RICH SECRETORY PROTEIN-RELATED"/>
    <property type="match status" value="1"/>
</dbReference>
<name>A0A0B1SSY2_OESDE</name>
<feature type="signal peptide" evidence="1">
    <location>
        <begin position="1"/>
        <end position="19"/>
    </location>
</feature>
<dbReference type="InterPro" id="IPR014044">
    <property type="entry name" value="CAP_dom"/>
</dbReference>
<dbReference type="Pfam" id="PF00188">
    <property type="entry name" value="CAP"/>
    <property type="match status" value="2"/>
</dbReference>
<dbReference type="SUPFAM" id="SSF55797">
    <property type="entry name" value="PR-1-like"/>
    <property type="match status" value="2"/>
</dbReference>
<organism evidence="3 4">
    <name type="scientific">Oesophagostomum dentatum</name>
    <name type="common">Nodular worm</name>
    <dbReference type="NCBI Taxonomy" id="61180"/>
    <lineage>
        <taxon>Eukaryota</taxon>
        <taxon>Metazoa</taxon>
        <taxon>Ecdysozoa</taxon>
        <taxon>Nematoda</taxon>
        <taxon>Chromadorea</taxon>
        <taxon>Rhabditida</taxon>
        <taxon>Rhabditina</taxon>
        <taxon>Rhabditomorpha</taxon>
        <taxon>Strongyloidea</taxon>
        <taxon>Strongylidae</taxon>
        <taxon>Oesophagostomum</taxon>
    </lineage>
</organism>
<protein>
    <submittedName>
        <fullName evidence="3">SCP-like protein</fullName>
    </submittedName>
</protein>
<dbReference type="PROSITE" id="PS01009">
    <property type="entry name" value="CRISP_1"/>
    <property type="match status" value="1"/>
</dbReference>
<dbReference type="GO" id="GO:0005576">
    <property type="term" value="C:extracellular region"/>
    <property type="evidence" value="ECO:0007669"/>
    <property type="project" value="InterPro"/>
</dbReference>
<evidence type="ECO:0000313" key="3">
    <source>
        <dbReference type="EMBL" id="KHJ88423.1"/>
    </source>
</evidence>
<keyword evidence="4" id="KW-1185">Reference proteome</keyword>
<dbReference type="PROSITE" id="PS01010">
    <property type="entry name" value="CRISP_2"/>
    <property type="match status" value="1"/>
</dbReference>
<dbReference type="Gene3D" id="3.40.33.10">
    <property type="entry name" value="CAP"/>
    <property type="match status" value="2"/>
</dbReference>
<dbReference type="PRINTS" id="PR00837">
    <property type="entry name" value="V5TPXLIKE"/>
</dbReference>
<dbReference type="InterPro" id="IPR035940">
    <property type="entry name" value="CAP_sf"/>
</dbReference>
<dbReference type="PRINTS" id="PR00838">
    <property type="entry name" value="V5ALLERGEN"/>
</dbReference>
<feature type="domain" description="SCP" evidence="2">
    <location>
        <begin position="31"/>
        <end position="180"/>
    </location>
</feature>
<feature type="domain" description="SCP" evidence="2">
    <location>
        <begin position="278"/>
        <end position="437"/>
    </location>
</feature>
<dbReference type="InterPro" id="IPR001283">
    <property type="entry name" value="CRISP-related"/>
</dbReference>
<dbReference type="SMART" id="SM00198">
    <property type="entry name" value="SCP"/>
    <property type="match status" value="2"/>
</dbReference>
<evidence type="ECO:0000256" key="1">
    <source>
        <dbReference type="SAM" id="SignalP"/>
    </source>
</evidence>
<dbReference type="Proteomes" id="UP000053660">
    <property type="component" value="Unassembled WGS sequence"/>
</dbReference>